<proteinExistence type="predicted"/>
<dbReference type="AlphaFoldDB" id="A0A7J7L0Z5"/>
<evidence type="ECO:0000313" key="2">
    <source>
        <dbReference type="EMBL" id="KAF6136296.1"/>
    </source>
</evidence>
<dbReference type="EMBL" id="JACGCM010002752">
    <property type="protein sequence ID" value="KAF6136296.1"/>
    <property type="molecule type" value="Genomic_DNA"/>
</dbReference>
<organism evidence="2 3">
    <name type="scientific">Kingdonia uniflora</name>
    <dbReference type="NCBI Taxonomy" id="39325"/>
    <lineage>
        <taxon>Eukaryota</taxon>
        <taxon>Viridiplantae</taxon>
        <taxon>Streptophyta</taxon>
        <taxon>Embryophyta</taxon>
        <taxon>Tracheophyta</taxon>
        <taxon>Spermatophyta</taxon>
        <taxon>Magnoliopsida</taxon>
        <taxon>Ranunculales</taxon>
        <taxon>Circaeasteraceae</taxon>
        <taxon>Kingdonia</taxon>
    </lineage>
</organism>
<sequence length="414" mass="47578">MPAGSRRSADRSGCKACMDVNWQGDIKHHELVSLANRNLMRVNRFFPDAAKNLNLKFDLHNISVSKVVALFLEQTFDKRKRFNHKWDVNNKTSMRGDSHGVLDYFKMKQVDNTMFYYDIQFDDEDRVEIDTYLKINFPQSQILVDTTNEKEKSCVNLISKERRRLSAEYDLKKKYSSGDRKLSEKRRERSFLKRRPGVLGCLNKNGGYEFRENGEIMWGSKVYGSGPISPNLSLNLRRTRPAYSTVMLKIQYSTSCISEHQTECSVPVRPVRQSTSVTGVAATVQEIAKSISSDVVEKLEMAKLELKYCLMAMTDPEQLDAEYYKHTFAGAKKYLEKRNQEFGALTAKFNVQSARMKEFEDQSARVKELEAELKLGKENIVEEAKTTVKLAEKHSGQVEHDDVMSKLVEALKVE</sequence>
<keyword evidence="3" id="KW-1185">Reference proteome</keyword>
<feature type="coiled-coil region" evidence="1">
    <location>
        <begin position="359"/>
        <end position="386"/>
    </location>
</feature>
<accession>A0A7J7L0Z5</accession>
<comment type="caution">
    <text evidence="2">The sequence shown here is derived from an EMBL/GenBank/DDBJ whole genome shotgun (WGS) entry which is preliminary data.</text>
</comment>
<evidence type="ECO:0000313" key="3">
    <source>
        <dbReference type="Proteomes" id="UP000541444"/>
    </source>
</evidence>
<protein>
    <submittedName>
        <fullName evidence="2">Uncharacterized protein</fullName>
    </submittedName>
</protein>
<dbReference type="Proteomes" id="UP000541444">
    <property type="component" value="Unassembled WGS sequence"/>
</dbReference>
<reference evidence="2 3" key="1">
    <citation type="journal article" date="2020" name="IScience">
        <title>Genome Sequencing of the Endangered Kingdonia uniflora (Circaeasteraceae, Ranunculales) Reveals Potential Mechanisms of Evolutionary Specialization.</title>
        <authorList>
            <person name="Sun Y."/>
            <person name="Deng T."/>
            <person name="Zhang A."/>
            <person name="Moore M.J."/>
            <person name="Landis J.B."/>
            <person name="Lin N."/>
            <person name="Zhang H."/>
            <person name="Zhang X."/>
            <person name="Huang J."/>
            <person name="Zhang X."/>
            <person name="Sun H."/>
            <person name="Wang H."/>
        </authorList>
    </citation>
    <scope>NUCLEOTIDE SEQUENCE [LARGE SCALE GENOMIC DNA]</scope>
    <source>
        <strain evidence="2">TB1705</strain>
        <tissue evidence="2">Leaf</tissue>
    </source>
</reference>
<gene>
    <name evidence="2" type="ORF">GIB67_042781</name>
</gene>
<evidence type="ECO:0000256" key="1">
    <source>
        <dbReference type="SAM" id="Coils"/>
    </source>
</evidence>
<name>A0A7J7L0Z5_9MAGN</name>
<keyword evidence="1" id="KW-0175">Coiled coil</keyword>
<dbReference type="OrthoDB" id="1686421at2759"/>